<organism evidence="2 3">
    <name type="scientific">Nocardioides ganghwensis</name>
    <dbReference type="NCBI Taxonomy" id="252230"/>
    <lineage>
        <taxon>Bacteria</taxon>
        <taxon>Bacillati</taxon>
        <taxon>Actinomycetota</taxon>
        <taxon>Actinomycetes</taxon>
        <taxon>Propionibacteriales</taxon>
        <taxon>Nocardioidaceae</taxon>
        <taxon>Nocardioides</taxon>
    </lineage>
</organism>
<accession>A0A4Q2SK13</accession>
<dbReference type="InterPro" id="IPR000644">
    <property type="entry name" value="CBS_dom"/>
</dbReference>
<feature type="domain" description="CBS" evidence="1">
    <location>
        <begin position="86"/>
        <end position="123"/>
    </location>
</feature>
<evidence type="ECO:0000259" key="1">
    <source>
        <dbReference type="Pfam" id="PF00571"/>
    </source>
</evidence>
<evidence type="ECO:0000313" key="2">
    <source>
        <dbReference type="EMBL" id="RYC04268.1"/>
    </source>
</evidence>
<dbReference type="RefSeq" id="WP_129453320.1">
    <property type="nucleotide sequence ID" value="NZ_JACXYX010000002.1"/>
</dbReference>
<dbReference type="Pfam" id="PF00571">
    <property type="entry name" value="CBS"/>
    <property type="match status" value="2"/>
</dbReference>
<dbReference type="EMBL" id="SDWU01000002">
    <property type="protein sequence ID" value="RYC04268.1"/>
    <property type="molecule type" value="Genomic_DNA"/>
</dbReference>
<dbReference type="AlphaFoldDB" id="A0A4Q2SK13"/>
<gene>
    <name evidence="2" type="ORF">EUA07_01930</name>
</gene>
<keyword evidence="3" id="KW-1185">Reference proteome</keyword>
<feature type="domain" description="CBS" evidence="1">
    <location>
        <begin position="17"/>
        <end position="66"/>
    </location>
</feature>
<dbReference type="InterPro" id="IPR046342">
    <property type="entry name" value="CBS_dom_sf"/>
</dbReference>
<name>A0A4Q2SK13_9ACTN</name>
<proteinExistence type="predicted"/>
<comment type="caution">
    <text evidence="2">The sequence shown here is derived from an EMBL/GenBank/DDBJ whole genome shotgun (WGS) entry which is preliminary data.</text>
</comment>
<dbReference type="SUPFAM" id="SSF54631">
    <property type="entry name" value="CBS-domain pair"/>
    <property type="match status" value="1"/>
</dbReference>
<dbReference type="Gene3D" id="3.10.580.10">
    <property type="entry name" value="CBS-domain"/>
    <property type="match status" value="1"/>
</dbReference>
<evidence type="ECO:0000313" key="3">
    <source>
        <dbReference type="Proteomes" id="UP000293291"/>
    </source>
</evidence>
<dbReference type="OrthoDB" id="5244356at2"/>
<dbReference type="Proteomes" id="UP000293291">
    <property type="component" value="Unassembled WGS sequence"/>
</dbReference>
<reference evidence="2 3" key="1">
    <citation type="submission" date="2019-01" db="EMBL/GenBank/DDBJ databases">
        <title>Novel species of Nocardioides.</title>
        <authorList>
            <person name="Liu Q."/>
            <person name="Xin Y.-H."/>
        </authorList>
    </citation>
    <scope>NUCLEOTIDE SEQUENCE [LARGE SCALE GENOMIC DNA]</scope>
    <source>
        <strain evidence="2 3">CGMCC 4.6875</strain>
    </source>
</reference>
<sequence length="151" mass="15645">MLDIEGGARARARHHLVRDVMATRPKTLAASASIDDARSVLADDHVHMVLLTRGATLLGTLVRADLPPGVPGDGPALPWSTLSGRTAAPDAPAAPVRELLVRTGLRRLAVVDEDGTLLGLLCLKSSGAGFCSDADITSRAMAATTDHGAPR</sequence>
<protein>
    <submittedName>
        <fullName evidence="2">CBS domain-containing protein</fullName>
    </submittedName>
</protein>